<dbReference type="AlphaFoldDB" id="A0A5D4JLB9"/>
<reference evidence="2 3" key="1">
    <citation type="submission" date="2019-08" db="EMBL/GenBank/DDBJ databases">
        <title>Draft genome for granaticin producer strain Streptomyces parvus C05.</title>
        <authorList>
            <person name="Gonzalez-Pimentel J.L."/>
        </authorList>
    </citation>
    <scope>NUCLEOTIDE SEQUENCE [LARGE SCALE GENOMIC DNA]</scope>
    <source>
        <strain evidence="2 3">C05</strain>
    </source>
</reference>
<protein>
    <submittedName>
        <fullName evidence="2">Uncharacterized protein</fullName>
    </submittedName>
</protein>
<dbReference type="Proteomes" id="UP000323242">
    <property type="component" value="Unassembled WGS sequence"/>
</dbReference>
<evidence type="ECO:0000313" key="3">
    <source>
        <dbReference type="Proteomes" id="UP000323242"/>
    </source>
</evidence>
<accession>A0A5D4JLB9</accession>
<comment type="caution">
    <text evidence="2">The sequence shown here is derived from an EMBL/GenBank/DDBJ whole genome shotgun (WGS) entry which is preliminary data.</text>
</comment>
<feature type="region of interest" description="Disordered" evidence="1">
    <location>
        <begin position="1"/>
        <end position="26"/>
    </location>
</feature>
<feature type="compositionally biased region" description="Basic and acidic residues" evidence="1">
    <location>
        <begin position="67"/>
        <end position="78"/>
    </location>
</feature>
<feature type="compositionally biased region" description="Polar residues" evidence="1">
    <location>
        <begin position="109"/>
        <end position="118"/>
    </location>
</feature>
<organism evidence="2 3">
    <name type="scientific">Streptomyces parvus</name>
    <dbReference type="NCBI Taxonomy" id="66428"/>
    <lineage>
        <taxon>Bacteria</taxon>
        <taxon>Bacillati</taxon>
        <taxon>Actinomycetota</taxon>
        <taxon>Actinomycetes</taxon>
        <taxon>Kitasatosporales</taxon>
        <taxon>Streptomycetaceae</taxon>
        <taxon>Streptomyces</taxon>
    </lineage>
</organism>
<evidence type="ECO:0000313" key="2">
    <source>
        <dbReference type="EMBL" id="TYR65958.1"/>
    </source>
</evidence>
<keyword evidence="3" id="KW-1185">Reference proteome</keyword>
<gene>
    <name evidence="2" type="ORF">FY004_03625</name>
</gene>
<name>A0A5D4JLB9_9ACTN</name>
<dbReference type="EMBL" id="VSZQ01000011">
    <property type="protein sequence ID" value="TYR65958.1"/>
    <property type="molecule type" value="Genomic_DNA"/>
</dbReference>
<sequence>MRPPIRACTRQVVDSGRRGPPGSHEAARRKVYAFPEASSGYVPLHRDVESRVYALVEFRKLEVDHDNDVDPEELEHGIGRPPPGATAPAIRGSRHVSSLSVRVKRGCGPNSSGRNSHGNVPPSRRISRCVFVPPWPPRSAPASSSSPPPPRHRPRPGSSATTM</sequence>
<feature type="region of interest" description="Disordered" evidence="1">
    <location>
        <begin position="67"/>
        <end position="163"/>
    </location>
</feature>
<proteinExistence type="predicted"/>
<evidence type="ECO:0000256" key="1">
    <source>
        <dbReference type="SAM" id="MobiDB-lite"/>
    </source>
</evidence>